<reference evidence="1" key="1">
    <citation type="submission" date="2020-02" db="EMBL/GenBank/DDBJ databases">
        <authorList>
            <person name="Meier V. D."/>
        </authorList>
    </citation>
    <scope>NUCLEOTIDE SEQUENCE</scope>
    <source>
        <strain evidence="1">AVDCRST_MAG60</strain>
    </source>
</reference>
<proteinExistence type="predicted"/>
<dbReference type="EMBL" id="CADCUN010000119">
    <property type="protein sequence ID" value="CAA9384727.1"/>
    <property type="molecule type" value="Genomic_DNA"/>
</dbReference>
<evidence type="ECO:0000313" key="1">
    <source>
        <dbReference type="EMBL" id="CAA9384727.1"/>
    </source>
</evidence>
<dbReference type="AlphaFoldDB" id="A0A6J4ND11"/>
<organism evidence="1">
    <name type="scientific">uncultured Nocardioides sp</name>
    <dbReference type="NCBI Taxonomy" id="198441"/>
    <lineage>
        <taxon>Bacteria</taxon>
        <taxon>Bacillati</taxon>
        <taxon>Actinomycetota</taxon>
        <taxon>Actinomycetes</taxon>
        <taxon>Propionibacteriales</taxon>
        <taxon>Nocardioidaceae</taxon>
        <taxon>Nocardioides</taxon>
        <taxon>environmental samples</taxon>
    </lineage>
</organism>
<protein>
    <submittedName>
        <fullName evidence="1">Uncharacterized protein</fullName>
    </submittedName>
</protein>
<sequence length="235" mass="25458">MSETADVARLRVSRRRIAIASDGSVTGDEAPDQLGAALRYACRMAGQVQPLLDIGPLQWLTTLGGTALTARVGGAEGEMTVLAEVEEREIRDPVPVPEAAGGAATAVRQALQHVRDDLDADWCAVMTWDQRVVGAMLPEWSRRGSVDVRAVLPDVGLRLLAVLASLDETYRDTAIVLEYRAGSLLLVAVEGDVLFAFADKFDTAIAVPVIDEVRSQLAPHDLDLVWTWGESWTRQ</sequence>
<name>A0A6J4ND11_9ACTN</name>
<gene>
    <name evidence="1" type="ORF">AVDCRST_MAG60-1146</name>
</gene>
<accession>A0A6J4ND11</accession>